<name>A0AAD9A721_9PEZI</name>
<gene>
    <name evidence="1" type="ORF">CCHR01_16079</name>
</gene>
<keyword evidence="2" id="KW-1185">Reference proteome</keyword>
<organism evidence="1 2">
    <name type="scientific">Colletotrichum chrysophilum</name>
    <dbReference type="NCBI Taxonomy" id="1836956"/>
    <lineage>
        <taxon>Eukaryota</taxon>
        <taxon>Fungi</taxon>
        <taxon>Dikarya</taxon>
        <taxon>Ascomycota</taxon>
        <taxon>Pezizomycotina</taxon>
        <taxon>Sordariomycetes</taxon>
        <taxon>Hypocreomycetidae</taxon>
        <taxon>Glomerellales</taxon>
        <taxon>Glomerellaceae</taxon>
        <taxon>Colletotrichum</taxon>
        <taxon>Colletotrichum gloeosporioides species complex</taxon>
    </lineage>
</organism>
<evidence type="ECO:0000313" key="1">
    <source>
        <dbReference type="EMBL" id="KAK1841282.1"/>
    </source>
</evidence>
<reference evidence="1" key="1">
    <citation type="submission" date="2023-01" db="EMBL/GenBank/DDBJ databases">
        <title>Colletotrichum chrysophilum M932 genome sequence.</title>
        <authorList>
            <person name="Baroncelli R."/>
        </authorList>
    </citation>
    <scope>NUCLEOTIDE SEQUENCE</scope>
    <source>
        <strain evidence="1">M932</strain>
    </source>
</reference>
<protein>
    <submittedName>
        <fullName evidence="1">Uncharacterized protein</fullName>
    </submittedName>
</protein>
<evidence type="ECO:0000313" key="2">
    <source>
        <dbReference type="Proteomes" id="UP001243330"/>
    </source>
</evidence>
<dbReference type="EMBL" id="JAQOWY010000492">
    <property type="protein sequence ID" value="KAK1841282.1"/>
    <property type="molecule type" value="Genomic_DNA"/>
</dbReference>
<sequence length="137" mass="14923">MPGEMLSVSRNRQSDNYCGEVDDVLISLLLQGRADNGKEPTSSALDEIVVDVGKPLRTSTIAEVQSKQLAPSFIPRKTPLSTIALNLALVRSRSQLRPAMQISPNPPDGPFVTRQPRLLCSNIGIAIFAGFRRPPPF</sequence>
<proteinExistence type="predicted"/>
<dbReference type="Proteomes" id="UP001243330">
    <property type="component" value="Unassembled WGS sequence"/>
</dbReference>
<comment type="caution">
    <text evidence="1">The sequence shown here is derived from an EMBL/GenBank/DDBJ whole genome shotgun (WGS) entry which is preliminary data.</text>
</comment>
<accession>A0AAD9A721</accession>
<dbReference type="AlphaFoldDB" id="A0AAD9A721"/>